<reference evidence="4" key="1">
    <citation type="journal article" date="2022" name="Int. J. Mol. Sci.">
        <title>Draft Genome of Tanacetum Coccineum: Genomic Comparison of Closely Related Tanacetum-Family Plants.</title>
        <authorList>
            <person name="Yamashiro T."/>
            <person name="Shiraishi A."/>
            <person name="Nakayama K."/>
            <person name="Satake H."/>
        </authorList>
    </citation>
    <scope>NUCLEOTIDE SEQUENCE</scope>
</reference>
<dbReference type="Proteomes" id="UP001151760">
    <property type="component" value="Unassembled WGS sequence"/>
</dbReference>
<dbReference type="SUPFAM" id="SSF52540">
    <property type="entry name" value="P-loop containing nucleoside triphosphate hydrolases"/>
    <property type="match status" value="1"/>
</dbReference>
<dbReference type="Gene3D" id="2.120.10.30">
    <property type="entry name" value="TolB, C-terminal domain"/>
    <property type="match status" value="1"/>
</dbReference>
<evidence type="ECO:0000256" key="1">
    <source>
        <dbReference type="SAM" id="MobiDB-lite"/>
    </source>
</evidence>
<dbReference type="InterPro" id="IPR053224">
    <property type="entry name" value="Sensory_adhesion_molecule"/>
</dbReference>
<dbReference type="InterPro" id="IPR003871">
    <property type="entry name" value="RFA1B/D_OB_1st"/>
</dbReference>
<feature type="domain" description="Replication protein A 70 kDa DNA-binding subunit B/D first OB fold" evidence="2">
    <location>
        <begin position="6"/>
        <end position="108"/>
    </location>
</feature>
<dbReference type="CDD" id="cd18809">
    <property type="entry name" value="SF1_C_RecD"/>
    <property type="match status" value="1"/>
</dbReference>
<evidence type="ECO:0000313" key="4">
    <source>
        <dbReference type="EMBL" id="GJS87869.1"/>
    </source>
</evidence>
<protein>
    <submittedName>
        <fullName evidence="4">Calcium-dependent phosphotriesterase superfamily protein</fullName>
    </submittedName>
</protein>
<dbReference type="Pfam" id="PF21530">
    <property type="entry name" value="Pif1_2B_dom"/>
    <property type="match status" value="1"/>
</dbReference>
<evidence type="ECO:0000259" key="3">
    <source>
        <dbReference type="Pfam" id="PF21530"/>
    </source>
</evidence>
<dbReference type="EMBL" id="BQNB010011231">
    <property type="protein sequence ID" value="GJS87869.1"/>
    <property type="molecule type" value="Genomic_DNA"/>
</dbReference>
<sequence length="839" mass="94920">MEINITQLCDLDPMLDDAKILARVIGIWKSHPKQRPNEVWSLDAVLQDQMGNRVQATVRNHDIKKFQPILDEGACYRISNFGISENSRNFPFLEHRFKLSFFKNTALTRVVVSESRGQSRKGSRGRRRRQERGRGHRHSLRKEVWSFQSCSLIERVQVSGIVVMIPTVDARFFKYFNVKKMEINITQLCDLDPMLDDAKILARVISIWKSHPKQRPNEVWSLDAVLVIEFKPQLKTTISRSSHQYWMNEHVTESVTLVSVKIAETFHSIHEALGLSILVLSHQENSLRENFRFSKLYDERDKSGIVVMILQLCKVKYSEKEAFDPENHSIVQFTSCMFHLPPLQERAISCTYTRASRQSKRKNVGKIAQQREFFIVQILVSDVDINFNFSESLYTTEFLNTIKMSGIPHHELVLKIGAPVMCMRNIDQRGGLCNGTRLQVLRMSKINIECKIVSGDKVVTVVAIPQMNISPSDKKMHFQLNRRQFPVALCFAMTINKSQGHTLSKVGLFLEKPVFSHGQLYVAVSRVKSIKAIPIAIIISLESTTPTTHHYQFHSTGWFRESSKWDDVNNRFIVSFTDSGGLGVVNVPKDHKSDVVLEEVVVVENTDLYGNGTCGVFIDRPRNRAVVAIADVFGNRFSAVAAYDLTSWERLFFTQLSVPGGEKSFADDVTVDAEGNAYVTDAKGTQIWKVSVEGQLLSTIKSPLFHAKEWYNDIITLNGIVYHPNGYLIVGHTITGKLFKVEINNDNKVTEVILENKPKIADGFELLSPTKLVVAGANGVKLVESNDDWITASLIGRSPVLTHRIATAAMVKDGKVYINHALGMGFPKKKHVFVEAAFS</sequence>
<keyword evidence="5" id="KW-1185">Reference proteome</keyword>
<dbReference type="InterPro" id="IPR027417">
    <property type="entry name" value="P-loop_NTPase"/>
</dbReference>
<comment type="caution">
    <text evidence="4">The sequence shown here is derived from an EMBL/GenBank/DDBJ whole genome shotgun (WGS) entry which is preliminary data.</text>
</comment>
<gene>
    <name evidence="4" type="ORF">Tco_0770505</name>
</gene>
<evidence type="ECO:0000313" key="5">
    <source>
        <dbReference type="Proteomes" id="UP001151760"/>
    </source>
</evidence>
<feature type="compositionally biased region" description="Basic residues" evidence="1">
    <location>
        <begin position="118"/>
        <end position="137"/>
    </location>
</feature>
<evidence type="ECO:0000259" key="2">
    <source>
        <dbReference type="Pfam" id="PF02721"/>
    </source>
</evidence>
<organism evidence="4 5">
    <name type="scientific">Tanacetum coccineum</name>
    <dbReference type="NCBI Taxonomy" id="301880"/>
    <lineage>
        <taxon>Eukaryota</taxon>
        <taxon>Viridiplantae</taxon>
        <taxon>Streptophyta</taxon>
        <taxon>Embryophyta</taxon>
        <taxon>Tracheophyta</taxon>
        <taxon>Spermatophyta</taxon>
        <taxon>Magnoliopsida</taxon>
        <taxon>eudicotyledons</taxon>
        <taxon>Gunneridae</taxon>
        <taxon>Pentapetalae</taxon>
        <taxon>asterids</taxon>
        <taxon>campanulids</taxon>
        <taxon>Asterales</taxon>
        <taxon>Asteraceae</taxon>
        <taxon>Asteroideae</taxon>
        <taxon>Anthemideae</taxon>
        <taxon>Anthemidinae</taxon>
        <taxon>Tanacetum</taxon>
    </lineage>
</organism>
<dbReference type="PANTHER" id="PTHR31460:SF0">
    <property type="entry name" value="CALCIUM-DEPENDENT PHOSPHOTRIESTERASE SUPERFAMILY PROTEIN-RELATED"/>
    <property type="match status" value="1"/>
</dbReference>
<feature type="region of interest" description="Disordered" evidence="1">
    <location>
        <begin position="113"/>
        <end position="137"/>
    </location>
</feature>
<dbReference type="PANTHER" id="PTHR31460">
    <property type="match status" value="1"/>
</dbReference>
<dbReference type="Gene3D" id="2.40.50.140">
    <property type="entry name" value="Nucleic acid-binding proteins"/>
    <property type="match status" value="1"/>
</dbReference>
<dbReference type="InterPro" id="IPR012340">
    <property type="entry name" value="NA-bd_OB-fold"/>
</dbReference>
<name>A0ABQ4ZCE0_9ASTR</name>
<reference evidence="4" key="2">
    <citation type="submission" date="2022-01" db="EMBL/GenBank/DDBJ databases">
        <authorList>
            <person name="Yamashiro T."/>
            <person name="Shiraishi A."/>
            <person name="Satake H."/>
            <person name="Nakayama K."/>
        </authorList>
    </citation>
    <scope>NUCLEOTIDE SEQUENCE</scope>
</reference>
<dbReference type="InterPro" id="IPR049163">
    <property type="entry name" value="Pif1-like_2B_dom"/>
</dbReference>
<proteinExistence type="predicted"/>
<accession>A0ABQ4ZCE0</accession>
<dbReference type="SUPFAM" id="SSF63829">
    <property type="entry name" value="Calcium-dependent phosphotriesterase"/>
    <property type="match status" value="1"/>
</dbReference>
<dbReference type="SUPFAM" id="SSF50249">
    <property type="entry name" value="Nucleic acid-binding proteins"/>
    <property type="match status" value="1"/>
</dbReference>
<dbReference type="CDD" id="cd04480">
    <property type="entry name" value="RPA1_DBD_A_like"/>
    <property type="match status" value="1"/>
</dbReference>
<dbReference type="InterPro" id="IPR011042">
    <property type="entry name" value="6-blade_b-propeller_TolB-like"/>
</dbReference>
<dbReference type="Pfam" id="PF02721">
    <property type="entry name" value="DUF223"/>
    <property type="match status" value="1"/>
</dbReference>
<feature type="domain" description="DNA helicase Pif1-like 2B" evidence="3">
    <location>
        <begin position="397"/>
        <end position="442"/>
    </location>
</feature>